<dbReference type="EMBL" id="JBHTIT010000001">
    <property type="protein sequence ID" value="MFD0950269.1"/>
    <property type="molecule type" value="Genomic_DNA"/>
</dbReference>
<keyword evidence="7" id="KW-1185">Reference proteome</keyword>
<keyword evidence="3 5" id="KW-1133">Transmembrane helix</keyword>
<feature type="transmembrane region" description="Helical" evidence="5">
    <location>
        <begin position="6"/>
        <end position="29"/>
    </location>
</feature>
<name>A0ABW3HGD0_9GAMM</name>
<dbReference type="Pfam" id="PF01758">
    <property type="entry name" value="SBF"/>
    <property type="match status" value="1"/>
</dbReference>
<keyword evidence="2 5" id="KW-0812">Transmembrane</keyword>
<keyword evidence="4 5" id="KW-0472">Membrane</keyword>
<dbReference type="InterPro" id="IPR004710">
    <property type="entry name" value="Bilac:Na_transpt"/>
</dbReference>
<gene>
    <name evidence="6" type="ORF">ACFQ0F_07705</name>
</gene>
<evidence type="ECO:0000256" key="5">
    <source>
        <dbReference type="SAM" id="Phobius"/>
    </source>
</evidence>
<dbReference type="InterPro" id="IPR002657">
    <property type="entry name" value="BilAc:Na_symport/Acr3"/>
</dbReference>
<accession>A0ABW3HGD0</accession>
<organism evidence="6 7">
    <name type="scientific">Paraperlucidibaca wandonensis</name>
    <dbReference type="NCBI Taxonomy" id="1268273"/>
    <lineage>
        <taxon>Bacteria</taxon>
        <taxon>Pseudomonadati</taxon>
        <taxon>Pseudomonadota</taxon>
        <taxon>Gammaproteobacteria</taxon>
        <taxon>Moraxellales</taxon>
        <taxon>Moraxellaceae</taxon>
        <taxon>Paraperlucidibaca</taxon>
    </lineage>
</organism>
<comment type="subcellular location">
    <subcellularLocation>
        <location evidence="1">Membrane</location>
        <topology evidence="1">Multi-pass membrane protein</topology>
    </subcellularLocation>
</comment>
<evidence type="ECO:0000256" key="1">
    <source>
        <dbReference type="ARBA" id="ARBA00004141"/>
    </source>
</evidence>
<feature type="transmembrane region" description="Helical" evidence="5">
    <location>
        <begin position="257"/>
        <end position="276"/>
    </location>
</feature>
<dbReference type="PANTHER" id="PTHR10361">
    <property type="entry name" value="SODIUM-BILE ACID COTRANSPORTER"/>
    <property type="match status" value="1"/>
</dbReference>
<feature type="transmembrane region" description="Helical" evidence="5">
    <location>
        <begin position="195"/>
        <end position="219"/>
    </location>
</feature>
<sequence length="284" mass="30297">MSDSVFILVLLPISLFIILFSLGLALTVADFRRVAVYPRGVAVGMANLIFISPLLAVGLAIAFKLPPELAVGMVLLGASPGGTTANMLTHLAKGDTALSLTMTAISSVAAVFTVPILLDLSTQWFMHGEAQYEIAMMPIVMKILLITLLPLGIGMIVRSRATQWSIRFEPLVKKIATIFFILVVFVVLWSEQEHIFSNIASVGLAVLCLNVFAMGISYGSSKLAGLDGPQSTAISIELGVHNTTLAMAVGAMVSASMIIPAAVYSLFMFFTAGAFAKWMHSRNS</sequence>
<dbReference type="PANTHER" id="PTHR10361:SF24">
    <property type="entry name" value="P3 PROTEIN"/>
    <property type="match status" value="1"/>
</dbReference>
<evidence type="ECO:0000256" key="2">
    <source>
        <dbReference type="ARBA" id="ARBA00022692"/>
    </source>
</evidence>
<feature type="transmembrane region" description="Helical" evidence="5">
    <location>
        <begin position="41"/>
        <end position="63"/>
    </location>
</feature>
<comment type="caution">
    <text evidence="6">The sequence shown here is derived from an EMBL/GenBank/DDBJ whole genome shotgun (WGS) entry which is preliminary data.</text>
</comment>
<dbReference type="RefSeq" id="WP_379070809.1">
    <property type="nucleotide sequence ID" value="NZ_JBHTIT010000001.1"/>
</dbReference>
<evidence type="ECO:0000256" key="3">
    <source>
        <dbReference type="ARBA" id="ARBA00022989"/>
    </source>
</evidence>
<evidence type="ECO:0000313" key="7">
    <source>
        <dbReference type="Proteomes" id="UP001597044"/>
    </source>
</evidence>
<evidence type="ECO:0000256" key="4">
    <source>
        <dbReference type="ARBA" id="ARBA00023136"/>
    </source>
</evidence>
<protein>
    <submittedName>
        <fullName evidence="6">Bile acid:sodium symporter family protein</fullName>
    </submittedName>
</protein>
<dbReference type="Gene3D" id="1.20.1530.20">
    <property type="match status" value="1"/>
</dbReference>
<reference evidence="7" key="1">
    <citation type="journal article" date="2019" name="Int. J. Syst. Evol. Microbiol.">
        <title>The Global Catalogue of Microorganisms (GCM) 10K type strain sequencing project: providing services to taxonomists for standard genome sequencing and annotation.</title>
        <authorList>
            <consortium name="The Broad Institute Genomics Platform"/>
            <consortium name="The Broad Institute Genome Sequencing Center for Infectious Disease"/>
            <person name="Wu L."/>
            <person name="Ma J."/>
        </authorList>
    </citation>
    <scope>NUCLEOTIDE SEQUENCE [LARGE SCALE GENOMIC DNA]</scope>
    <source>
        <strain evidence="7">CCUG 63419</strain>
    </source>
</reference>
<feature type="transmembrane region" description="Helical" evidence="5">
    <location>
        <begin position="171"/>
        <end position="189"/>
    </location>
</feature>
<dbReference type="Proteomes" id="UP001597044">
    <property type="component" value="Unassembled WGS sequence"/>
</dbReference>
<dbReference type="InterPro" id="IPR038770">
    <property type="entry name" value="Na+/solute_symporter_sf"/>
</dbReference>
<feature type="transmembrane region" description="Helical" evidence="5">
    <location>
        <begin position="138"/>
        <end position="159"/>
    </location>
</feature>
<evidence type="ECO:0000313" key="6">
    <source>
        <dbReference type="EMBL" id="MFD0950269.1"/>
    </source>
</evidence>
<proteinExistence type="predicted"/>
<feature type="transmembrane region" description="Helical" evidence="5">
    <location>
        <begin position="100"/>
        <end position="118"/>
    </location>
</feature>